<comment type="subcellular location">
    <subcellularLocation>
        <location evidence="6">Cytoplasm</location>
    </subcellularLocation>
</comment>
<organism evidence="8 9">
    <name type="scientific">Ruminococcus champanellensis (strain DSM 18848 / JCM 17042 / KCTC 15320 / 18P13)</name>
    <dbReference type="NCBI Taxonomy" id="213810"/>
    <lineage>
        <taxon>Bacteria</taxon>
        <taxon>Bacillati</taxon>
        <taxon>Bacillota</taxon>
        <taxon>Clostridia</taxon>
        <taxon>Eubacteriales</taxon>
        <taxon>Oscillospiraceae</taxon>
        <taxon>Ruminococcus</taxon>
    </lineage>
</organism>
<evidence type="ECO:0000256" key="5">
    <source>
        <dbReference type="ARBA" id="ARBA00023002"/>
    </source>
</evidence>
<dbReference type="Gene3D" id="3.40.50.720">
    <property type="entry name" value="NAD(P)-binding Rossmann-like Domain"/>
    <property type="match status" value="1"/>
</dbReference>
<dbReference type="GO" id="GO:0051287">
    <property type="term" value="F:NAD binding"/>
    <property type="evidence" value="ECO:0007669"/>
    <property type="project" value="InterPro"/>
</dbReference>
<dbReference type="AlphaFoldDB" id="D4LFE1"/>
<evidence type="ECO:0000256" key="6">
    <source>
        <dbReference type="HAMAP-Rule" id="MF_01110"/>
    </source>
</evidence>
<dbReference type="Proteomes" id="UP000007054">
    <property type="component" value="Chromosome"/>
</dbReference>
<dbReference type="STRING" id="213810.RUM_23440"/>
<dbReference type="InterPro" id="IPR050085">
    <property type="entry name" value="AGPR"/>
</dbReference>
<dbReference type="Pfam" id="PF22698">
    <property type="entry name" value="Semialdhyde_dhC_1"/>
    <property type="match status" value="1"/>
</dbReference>
<protein>
    <recommendedName>
        <fullName evidence="6">N-acetyl-gamma-glutamyl-phosphate reductase</fullName>
        <shortName evidence="6">AGPR</shortName>
        <ecNumber evidence="6">1.2.1.38</ecNumber>
    </recommendedName>
    <alternativeName>
        <fullName evidence="6">N-acetyl-glutamate semialdehyde dehydrogenase</fullName>
        <shortName evidence="6">NAGSA dehydrogenase</shortName>
    </alternativeName>
</protein>
<evidence type="ECO:0000256" key="1">
    <source>
        <dbReference type="ARBA" id="ARBA00022490"/>
    </source>
</evidence>
<dbReference type="EC" id="1.2.1.38" evidence="6"/>
<evidence type="ECO:0000256" key="4">
    <source>
        <dbReference type="ARBA" id="ARBA00022857"/>
    </source>
</evidence>
<evidence type="ECO:0000259" key="7">
    <source>
        <dbReference type="SMART" id="SM00859"/>
    </source>
</evidence>
<comment type="similarity">
    <text evidence="6">Belongs to the NAGSA dehydrogenase family. Type 2 subfamily.</text>
</comment>
<dbReference type="HAMAP" id="MF_01110">
    <property type="entry name" value="ArgC_type2"/>
    <property type="match status" value="1"/>
</dbReference>
<evidence type="ECO:0000313" key="9">
    <source>
        <dbReference type="Proteomes" id="UP000007054"/>
    </source>
</evidence>
<dbReference type="EMBL" id="FP929052">
    <property type="protein sequence ID" value="CBL18336.1"/>
    <property type="molecule type" value="Genomic_DNA"/>
</dbReference>
<keyword evidence="5 6" id="KW-0560">Oxidoreductase</keyword>
<dbReference type="Pfam" id="PF01118">
    <property type="entry name" value="Semialdhyde_dh"/>
    <property type="match status" value="1"/>
</dbReference>
<dbReference type="CDD" id="cd17896">
    <property type="entry name" value="AGPR_2_N"/>
    <property type="match status" value="1"/>
</dbReference>
<dbReference type="PATRIC" id="fig|213810.4.peg.2235"/>
<dbReference type="GO" id="GO:0003942">
    <property type="term" value="F:N-acetyl-gamma-glutamyl-phosphate reductase activity"/>
    <property type="evidence" value="ECO:0007669"/>
    <property type="project" value="UniProtKB-UniRule"/>
</dbReference>
<keyword evidence="9" id="KW-1185">Reference proteome</keyword>
<dbReference type="RefSeq" id="WP_015559242.1">
    <property type="nucleotide sequence ID" value="NC_021039.1"/>
</dbReference>
<dbReference type="InterPro" id="IPR000534">
    <property type="entry name" value="Semialdehyde_DH_NAD-bd"/>
</dbReference>
<dbReference type="SUPFAM" id="SSF55347">
    <property type="entry name" value="Glyceraldehyde-3-phosphate dehydrogenase-like, C-terminal domain"/>
    <property type="match status" value="1"/>
</dbReference>
<dbReference type="GeneID" id="83156989"/>
<dbReference type="GO" id="GO:0006526">
    <property type="term" value="P:L-arginine biosynthetic process"/>
    <property type="evidence" value="ECO:0007669"/>
    <property type="project" value="UniProtKB-UniRule"/>
</dbReference>
<dbReference type="CDD" id="cd23935">
    <property type="entry name" value="AGPR_2_C"/>
    <property type="match status" value="1"/>
</dbReference>
<gene>
    <name evidence="6" type="primary">argC</name>
    <name evidence="8" type="ordered locus">RUM_23440</name>
</gene>
<reference evidence="8" key="1">
    <citation type="submission" date="2010-03" db="EMBL/GenBank/DDBJ databases">
        <title>The genome sequence of Ruminococcus sp. 18P13.</title>
        <authorList>
            <consortium name="metaHIT consortium -- http://www.metahit.eu/"/>
            <person name="Pajon A."/>
            <person name="Turner K."/>
            <person name="Parkhill J."/>
            <person name="Bernalier A."/>
        </authorList>
    </citation>
    <scope>NUCLEOTIDE SEQUENCE [LARGE SCALE GENOMIC DNA]</scope>
    <source>
        <strain evidence="8">Type strain: 18P13</strain>
    </source>
</reference>
<dbReference type="SMART" id="SM00859">
    <property type="entry name" value="Semialdhyde_dh"/>
    <property type="match status" value="1"/>
</dbReference>
<dbReference type="Gene3D" id="3.30.360.10">
    <property type="entry name" value="Dihydrodipicolinate Reductase, domain 2"/>
    <property type="match status" value="1"/>
</dbReference>
<proteinExistence type="inferred from homology"/>
<keyword evidence="1 6" id="KW-0963">Cytoplasm</keyword>
<comment type="catalytic activity">
    <reaction evidence="6">
        <text>N-acetyl-L-glutamate 5-semialdehyde + phosphate + NADP(+) = N-acetyl-L-glutamyl 5-phosphate + NADPH + H(+)</text>
        <dbReference type="Rhea" id="RHEA:21588"/>
        <dbReference type="ChEBI" id="CHEBI:15378"/>
        <dbReference type="ChEBI" id="CHEBI:29123"/>
        <dbReference type="ChEBI" id="CHEBI:43474"/>
        <dbReference type="ChEBI" id="CHEBI:57783"/>
        <dbReference type="ChEBI" id="CHEBI:57936"/>
        <dbReference type="ChEBI" id="CHEBI:58349"/>
        <dbReference type="EC" id="1.2.1.38"/>
    </reaction>
</comment>
<dbReference type="PANTHER" id="PTHR32338:SF10">
    <property type="entry name" value="N-ACETYL-GAMMA-GLUTAMYL-PHOSPHATE REDUCTASE, CHLOROPLASTIC-RELATED"/>
    <property type="match status" value="1"/>
</dbReference>
<dbReference type="HOGENOM" id="CLU_077118_0_0_9"/>
<keyword evidence="3 6" id="KW-0028">Amino-acid biosynthesis</keyword>
<reference evidence="8" key="2">
    <citation type="submission" date="2010-03" db="EMBL/GenBank/DDBJ databases">
        <authorList>
            <person name="Pajon A."/>
        </authorList>
    </citation>
    <scope>NUCLEOTIDE SEQUENCE</scope>
    <source>
        <strain evidence="8">Type strain: 18P13</strain>
    </source>
</reference>
<keyword evidence="4 6" id="KW-0521">NADP</keyword>
<evidence type="ECO:0000313" key="8">
    <source>
        <dbReference type="EMBL" id="CBL18336.1"/>
    </source>
</evidence>
<sequence>MPVQVYIDGQEGTTGLKILERFDGRSDIALLKIDPEKRKDNAERKRLIHQSDITFLCLPDAAAVEAVALAEGSNTRIIDASTAHRTNPDWAYGFPELSPAHRERIRTSQRVAVPGCYASGFISLVYPLVQAGILPADYPVTAYALSGYSGGGKKAIAQYTDPNRDNCFDAPRLYALGQTHKHMPEMQKISGLAYPPMFNPIICDFFNGMIVCVPILTRLLPKAVTPEQVHAAFAAHYANQRFVHVTALQGSDVLPDGFMSANPLAGSNDLEVFVCGNHDRILLCARLDNLGKGASGAAVQCMNLMIGAPEDTGLTSVYEKE</sequence>
<dbReference type="NCBIfam" id="TIGR01851">
    <property type="entry name" value="argC_other"/>
    <property type="match status" value="1"/>
</dbReference>
<dbReference type="BioCyc" id="RCHA213810:RUM_RS11400-MONOMER"/>
<dbReference type="InterPro" id="IPR036291">
    <property type="entry name" value="NAD(P)-bd_dom_sf"/>
</dbReference>
<comment type="function">
    <text evidence="6">Catalyzes the NADPH-dependent reduction of N-acetyl-5-glutamyl phosphate to yield N-acetyl-L-glutamate 5-semialdehyde.</text>
</comment>
<name>D4LFE1_RUMC1</name>
<dbReference type="KEGG" id="rch:RUM_23440"/>
<accession>D4LFE1</accession>
<dbReference type="InterPro" id="IPR058924">
    <property type="entry name" value="AGPR_dimerisation_dom"/>
</dbReference>
<dbReference type="UniPathway" id="UPA00068">
    <property type="reaction ID" value="UER00108"/>
</dbReference>
<comment type="pathway">
    <text evidence="6">Amino-acid biosynthesis; L-arginine biosynthesis; N(2)-acetyl-L-ornithine from L-glutamate: step 3/4.</text>
</comment>
<evidence type="ECO:0000256" key="2">
    <source>
        <dbReference type="ARBA" id="ARBA00022571"/>
    </source>
</evidence>
<evidence type="ECO:0000256" key="3">
    <source>
        <dbReference type="ARBA" id="ARBA00022605"/>
    </source>
</evidence>
<keyword evidence="2 6" id="KW-0055">Arginine biosynthesis</keyword>
<feature type="domain" description="Semialdehyde dehydrogenase NAD-binding" evidence="7">
    <location>
        <begin position="4"/>
        <end position="105"/>
    </location>
</feature>
<dbReference type="PANTHER" id="PTHR32338">
    <property type="entry name" value="N-ACETYL-GAMMA-GLUTAMYL-PHOSPHATE REDUCTASE, CHLOROPLASTIC-RELATED-RELATED"/>
    <property type="match status" value="1"/>
</dbReference>
<dbReference type="InterPro" id="IPR010136">
    <property type="entry name" value="AGPR_type-2"/>
</dbReference>
<feature type="active site" evidence="6">
    <location>
        <position position="116"/>
    </location>
</feature>
<dbReference type="SUPFAM" id="SSF51735">
    <property type="entry name" value="NAD(P)-binding Rossmann-fold domains"/>
    <property type="match status" value="1"/>
</dbReference>
<dbReference type="GO" id="GO:0005737">
    <property type="term" value="C:cytoplasm"/>
    <property type="evidence" value="ECO:0007669"/>
    <property type="project" value="UniProtKB-SubCell"/>
</dbReference>